<dbReference type="AlphaFoldDB" id="A0A7X9XDC9"/>
<accession>A0A7X9XDC9</accession>
<dbReference type="Proteomes" id="UP000576082">
    <property type="component" value="Unassembled WGS sequence"/>
</dbReference>
<dbReference type="RefSeq" id="WP_169660841.1">
    <property type="nucleotide sequence ID" value="NZ_JABANE010000188.1"/>
</dbReference>
<protein>
    <submittedName>
        <fullName evidence="1">Uncharacterized protein</fullName>
    </submittedName>
</protein>
<evidence type="ECO:0000313" key="1">
    <source>
        <dbReference type="EMBL" id="NME72658.1"/>
    </source>
</evidence>
<reference evidence="1 2" key="1">
    <citation type="submission" date="2020-04" db="EMBL/GenBank/DDBJ databases">
        <title>Flammeovirga sp. SR4, a novel species isolated from seawater.</title>
        <authorList>
            <person name="Wang X."/>
        </authorList>
    </citation>
    <scope>NUCLEOTIDE SEQUENCE [LARGE SCALE GENOMIC DNA]</scope>
    <source>
        <strain evidence="1 2">ATCC 23126</strain>
    </source>
</reference>
<evidence type="ECO:0000313" key="2">
    <source>
        <dbReference type="Proteomes" id="UP000576082"/>
    </source>
</evidence>
<organism evidence="1 2">
    <name type="scientific">Flammeovirga aprica JL-4</name>
    <dbReference type="NCBI Taxonomy" id="694437"/>
    <lineage>
        <taxon>Bacteria</taxon>
        <taxon>Pseudomonadati</taxon>
        <taxon>Bacteroidota</taxon>
        <taxon>Cytophagia</taxon>
        <taxon>Cytophagales</taxon>
        <taxon>Flammeovirgaceae</taxon>
        <taxon>Flammeovirga</taxon>
    </lineage>
</organism>
<keyword evidence="2" id="KW-1185">Reference proteome</keyword>
<gene>
    <name evidence="1" type="ORF">HHU12_32160</name>
</gene>
<proteinExistence type="predicted"/>
<comment type="caution">
    <text evidence="1">The sequence shown here is derived from an EMBL/GenBank/DDBJ whole genome shotgun (WGS) entry which is preliminary data.</text>
</comment>
<dbReference type="EMBL" id="JABANE010000188">
    <property type="protein sequence ID" value="NME72658.1"/>
    <property type="molecule type" value="Genomic_DNA"/>
</dbReference>
<name>A0A7X9XDC9_9BACT</name>
<sequence length="233" mass="27759">MTEEFKIAIEELYCTFDKYSLKPTMEGCPCCVSDNDKSSLHSKKLRELEDDDISKYAFKAMTTWGDIYDFKHYLPRIFELTATRKLVVDTFVILGKLDYGNWNGWEIDERNSIIKFLKAWWKYDINNAPYFDSKTLIEINNKIHDLKGMLHEWDLNINSQGFKNYVDFIENYYYDLKGKNKLLNGLNQDEIKILILWVEVNSNKLEKGFFKYESEDEVFSKKISDTLYMLERL</sequence>